<gene>
    <name evidence="1" type="ORF">EVAR_48420_1</name>
</gene>
<sequence length="127" mass="14530">MSVLAQEICRRDIGGIPRRDRAKSREIIMFEVSYRAARRRPCQQARLRPRPGLAARRRRRRLIAAAARSSTANCFLFDVSRCSWITVLTKRIVVNASKSGDIKDIKRHARARDCGARPEGGAHYHFN</sequence>
<dbReference type="Proteomes" id="UP000299102">
    <property type="component" value="Unassembled WGS sequence"/>
</dbReference>
<dbReference type="EMBL" id="BGZK01000937">
    <property type="protein sequence ID" value="GBP65718.1"/>
    <property type="molecule type" value="Genomic_DNA"/>
</dbReference>
<keyword evidence="2" id="KW-1185">Reference proteome</keyword>
<organism evidence="1 2">
    <name type="scientific">Eumeta variegata</name>
    <name type="common">Bagworm moth</name>
    <name type="synonym">Eumeta japonica</name>
    <dbReference type="NCBI Taxonomy" id="151549"/>
    <lineage>
        <taxon>Eukaryota</taxon>
        <taxon>Metazoa</taxon>
        <taxon>Ecdysozoa</taxon>
        <taxon>Arthropoda</taxon>
        <taxon>Hexapoda</taxon>
        <taxon>Insecta</taxon>
        <taxon>Pterygota</taxon>
        <taxon>Neoptera</taxon>
        <taxon>Endopterygota</taxon>
        <taxon>Lepidoptera</taxon>
        <taxon>Glossata</taxon>
        <taxon>Ditrysia</taxon>
        <taxon>Tineoidea</taxon>
        <taxon>Psychidae</taxon>
        <taxon>Oiketicinae</taxon>
        <taxon>Eumeta</taxon>
    </lineage>
</organism>
<name>A0A4C1XQE6_EUMVA</name>
<reference evidence="1 2" key="1">
    <citation type="journal article" date="2019" name="Commun. Biol.">
        <title>The bagworm genome reveals a unique fibroin gene that provides high tensile strength.</title>
        <authorList>
            <person name="Kono N."/>
            <person name="Nakamura H."/>
            <person name="Ohtoshi R."/>
            <person name="Tomita M."/>
            <person name="Numata K."/>
            <person name="Arakawa K."/>
        </authorList>
    </citation>
    <scope>NUCLEOTIDE SEQUENCE [LARGE SCALE GENOMIC DNA]</scope>
</reference>
<accession>A0A4C1XQE6</accession>
<protein>
    <submittedName>
        <fullName evidence="1">Uncharacterized protein</fullName>
    </submittedName>
</protein>
<dbReference type="AlphaFoldDB" id="A0A4C1XQE6"/>
<evidence type="ECO:0000313" key="2">
    <source>
        <dbReference type="Proteomes" id="UP000299102"/>
    </source>
</evidence>
<evidence type="ECO:0000313" key="1">
    <source>
        <dbReference type="EMBL" id="GBP65718.1"/>
    </source>
</evidence>
<comment type="caution">
    <text evidence="1">The sequence shown here is derived from an EMBL/GenBank/DDBJ whole genome shotgun (WGS) entry which is preliminary data.</text>
</comment>
<proteinExistence type="predicted"/>